<evidence type="ECO:0000256" key="1">
    <source>
        <dbReference type="SAM" id="MobiDB-lite"/>
    </source>
</evidence>
<name>A0A382ZIV1_9ZZZZ</name>
<feature type="region of interest" description="Disordered" evidence="1">
    <location>
        <begin position="61"/>
        <end position="82"/>
    </location>
</feature>
<proteinExistence type="predicted"/>
<gene>
    <name evidence="2" type="ORF">METZ01_LOCUS447482</name>
</gene>
<evidence type="ECO:0000313" key="2">
    <source>
        <dbReference type="EMBL" id="SVD94628.1"/>
    </source>
</evidence>
<sequence length="82" mass="9050">MTLLLCSQGLPHSELWAFAPLYGYRLLSLRSFSATRSMPCGTRSNRSVIFRPMANFHASTRGDLVSKNPKDSVNLTPLPAPV</sequence>
<feature type="non-terminal residue" evidence="2">
    <location>
        <position position="82"/>
    </location>
</feature>
<reference evidence="2" key="1">
    <citation type="submission" date="2018-05" db="EMBL/GenBank/DDBJ databases">
        <authorList>
            <person name="Lanie J.A."/>
            <person name="Ng W.-L."/>
            <person name="Kazmierczak K.M."/>
            <person name="Andrzejewski T.M."/>
            <person name="Davidsen T.M."/>
            <person name="Wayne K.J."/>
            <person name="Tettelin H."/>
            <person name="Glass J.I."/>
            <person name="Rusch D."/>
            <person name="Podicherti R."/>
            <person name="Tsui H.-C.T."/>
            <person name="Winkler M.E."/>
        </authorList>
    </citation>
    <scope>NUCLEOTIDE SEQUENCE</scope>
</reference>
<accession>A0A382ZIV1</accession>
<organism evidence="2">
    <name type="scientific">marine metagenome</name>
    <dbReference type="NCBI Taxonomy" id="408172"/>
    <lineage>
        <taxon>unclassified sequences</taxon>
        <taxon>metagenomes</taxon>
        <taxon>ecological metagenomes</taxon>
    </lineage>
</organism>
<dbReference type="AlphaFoldDB" id="A0A382ZIV1"/>
<dbReference type="EMBL" id="UINC01183734">
    <property type="protein sequence ID" value="SVD94628.1"/>
    <property type="molecule type" value="Genomic_DNA"/>
</dbReference>
<protein>
    <submittedName>
        <fullName evidence="2">Uncharacterized protein</fullName>
    </submittedName>
</protein>